<dbReference type="AlphaFoldDB" id="A0A8H7XRY9"/>
<sequence>MAEPTCLVPGNYVIFVADPTDSTTVTVGRSNYAVTCPLSGGGAFSITTLRQSADASPTQIFLVTGDGMMLSKTSSNGSLAQTPTFYASFSLNSPNIVTKRAPAAAGPDTKFVIQVNMSGPSTHGDDICYLATVMTGDLTDQFWTVDRSVNNEYVKAASRFHSSSWVFVPLRPYPGLPSFGKVFPSISSLIAGNYVIFAESPSDTNQDTNGRSNYAVTCPLSNGAAITINRLLAASSARPTQVWLITGDGMMLSRTSSTGSMAQTPTFYASYTGNSPNIVTTLAPAVPAPHTKFVIQIAQTAESDHGDDLSYLGTVMTADLTDQFWTVDDLRNNDEVKADTFHGAKNWVFVPI</sequence>
<protein>
    <submittedName>
        <fullName evidence="1">Uncharacterized protein</fullName>
    </submittedName>
</protein>
<organism evidence="1">
    <name type="scientific">Psilocybe cubensis</name>
    <name type="common">Psychedelic mushroom</name>
    <name type="synonym">Stropharia cubensis</name>
    <dbReference type="NCBI Taxonomy" id="181762"/>
    <lineage>
        <taxon>Eukaryota</taxon>
        <taxon>Fungi</taxon>
        <taxon>Dikarya</taxon>
        <taxon>Basidiomycota</taxon>
        <taxon>Agaricomycotina</taxon>
        <taxon>Agaricomycetes</taxon>
        <taxon>Agaricomycetidae</taxon>
        <taxon>Agaricales</taxon>
        <taxon>Agaricineae</taxon>
        <taxon>Strophariaceae</taxon>
        <taxon>Psilocybe</taxon>
    </lineage>
</organism>
<comment type="caution">
    <text evidence="1">The sequence shown here is derived from an EMBL/GenBank/DDBJ whole genome shotgun (WGS) entry which is preliminary data.</text>
</comment>
<proteinExistence type="predicted"/>
<evidence type="ECO:0000313" key="1">
    <source>
        <dbReference type="EMBL" id="KAG5164638.1"/>
    </source>
</evidence>
<gene>
    <name evidence="1" type="ORF">JR316_010276</name>
</gene>
<dbReference type="EMBL" id="JAFIQS010000011">
    <property type="protein sequence ID" value="KAG5164638.1"/>
    <property type="molecule type" value="Genomic_DNA"/>
</dbReference>
<reference evidence="1" key="1">
    <citation type="submission" date="2021-02" db="EMBL/GenBank/DDBJ databases">
        <title>Psilocybe cubensis genome.</title>
        <authorList>
            <person name="Mckernan K.J."/>
            <person name="Crawford S."/>
            <person name="Trippe A."/>
            <person name="Kane L.T."/>
            <person name="Mclaughlin S."/>
        </authorList>
    </citation>
    <scope>NUCLEOTIDE SEQUENCE [LARGE SCALE GENOMIC DNA]</scope>
    <source>
        <strain evidence="1">MGC-MH-2018</strain>
    </source>
</reference>
<name>A0A8H7XRY9_PSICU</name>
<accession>A0A8H7XRY9</accession>